<evidence type="ECO:0000313" key="5">
    <source>
        <dbReference type="EMBL" id="RDD65238.1"/>
    </source>
</evidence>
<dbReference type="NCBIfam" id="TIGR01549">
    <property type="entry name" value="HAD-SF-IA-v1"/>
    <property type="match status" value="1"/>
</dbReference>
<comment type="catalytic activity">
    <reaction evidence="1">
        <text>2-phosphoglycolate + H2O = glycolate + phosphate</text>
        <dbReference type="Rhea" id="RHEA:14369"/>
        <dbReference type="ChEBI" id="CHEBI:15377"/>
        <dbReference type="ChEBI" id="CHEBI:29805"/>
        <dbReference type="ChEBI" id="CHEBI:43474"/>
        <dbReference type="ChEBI" id="CHEBI:58033"/>
        <dbReference type="EC" id="3.1.3.18"/>
    </reaction>
</comment>
<dbReference type="SFLD" id="SFLDS00003">
    <property type="entry name" value="Haloacid_Dehalogenase"/>
    <property type="match status" value="1"/>
</dbReference>
<keyword evidence="5" id="KW-0378">Hydrolase</keyword>
<comment type="caution">
    <text evidence="5">The sequence shown here is derived from an EMBL/GenBank/DDBJ whole genome shotgun (WGS) entry which is preliminary data.</text>
</comment>
<dbReference type="SFLD" id="SFLDG01129">
    <property type="entry name" value="C1.5:_HAD__Beta-PGM__Phosphata"/>
    <property type="match status" value="1"/>
</dbReference>
<dbReference type="InterPro" id="IPR023198">
    <property type="entry name" value="PGP-like_dom2"/>
</dbReference>
<dbReference type="PANTHER" id="PTHR43434">
    <property type="entry name" value="PHOSPHOGLYCOLATE PHOSPHATASE"/>
    <property type="match status" value="1"/>
</dbReference>
<evidence type="ECO:0000256" key="4">
    <source>
        <dbReference type="ARBA" id="ARBA00013078"/>
    </source>
</evidence>
<proteinExistence type="inferred from homology"/>
<dbReference type="Gene3D" id="1.10.150.240">
    <property type="entry name" value="Putative phosphatase, domain 2"/>
    <property type="match status" value="1"/>
</dbReference>
<dbReference type="InterPro" id="IPR006439">
    <property type="entry name" value="HAD-SF_hydro_IA"/>
</dbReference>
<dbReference type="GO" id="GO:0006281">
    <property type="term" value="P:DNA repair"/>
    <property type="evidence" value="ECO:0007669"/>
    <property type="project" value="TreeGrafter"/>
</dbReference>
<dbReference type="RefSeq" id="WP_114512057.1">
    <property type="nucleotide sequence ID" value="NZ_QPMK01000014.1"/>
</dbReference>
<evidence type="ECO:0000313" key="6">
    <source>
        <dbReference type="Proteomes" id="UP000253977"/>
    </source>
</evidence>
<dbReference type="EMBL" id="QPMK01000014">
    <property type="protein sequence ID" value="RDD65238.1"/>
    <property type="molecule type" value="Genomic_DNA"/>
</dbReference>
<dbReference type="InterPro" id="IPR023214">
    <property type="entry name" value="HAD_sf"/>
</dbReference>
<dbReference type="GO" id="GO:0008967">
    <property type="term" value="F:phosphoglycolate phosphatase activity"/>
    <property type="evidence" value="ECO:0007669"/>
    <property type="project" value="UniProtKB-EC"/>
</dbReference>
<dbReference type="GO" id="GO:0005829">
    <property type="term" value="C:cytosol"/>
    <property type="evidence" value="ECO:0007669"/>
    <property type="project" value="TreeGrafter"/>
</dbReference>
<dbReference type="EC" id="3.1.3.18" evidence="4"/>
<name>A0A369TIZ1_9RHOB</name>
<evidence type="ECO:0000256" key="1">
    <source>
        <dbReference type="ARBA" id="ARBA00000830"/>
    </source>
</evidence>
<comment type="pathway">
    <text evidence="2">Organic acid metabolism; glycolate biosynthesis; glycolate from 2-phosphoglycolate: step 1/1.</text>
</comment>
<gene>
    <name evidence="5" type="ORF">DU478_16405</name>
</gene>
<dbReference type="OrthoDB" id="9793014at2"/>
<dbReference type="AlphaFoldDB" id="A0A369TIZ1"/>
<comment type="similarity">
    <text evidence="3">Belongs to the HAD-like hydrolase superfamily. CbbY/CbbZ/Gph/YieH family.</text>
</comment>
<dbReference type="InterPro" id="IPR036412">
    <property type="entry name" value="HAD-like_sf"/>
</dbReference>
<dbReference type="SUPFAM" id="SSF56784">
    <property type="entry name" value="HAD-like"/>
    <property type="match status" value="1"/>
</dbReference>
<dbReference type="Gene3D" id="3.40.50.1000">
    <property type="entry name" value="HAD superfamily/HAD-like"/>
    <property type="match status" value="1"/>
</dbReference>
<evidence type="ECO:0000256" key="3">
    <source>
        <dbReference type="ARBA" id="ARBA00006171"/>
    </source>
</evidence>
<sequence length="220" mass="23066">MRTVIFDLDGTLADTSGDLIAAANHCFIGMGAGAQLDPQRDAATALRGGRAMLTLGLDRMGTRSEAEIDRWYPELLRAYGDAIDHHTVVYPGAIAAVEALRSAGYGVGICTNKPEGLAEQLLQSLGIRSLFGSMIGADTLPVRKPDPEPLFEAIRRAGGAPDRGCLVGDTVTDRETARAAGLPSVLVTFGPAGGDMATLEPEALIGHFDELPEVVARLIG</sequence>
<dbReference type="Pfam" id="PF13419">
    <property type="entry name" value="HAD_2"/>
    <property type="match status" value="1"/>
</dbReference>
<dbReference type="InterPro" id="IPR050155">
    <property type="entry name" value="HAD-like_hydrolase_sf"/>
</dbReference>
<dbReference type="PRINTS" id="PR00413">
    <property type="entry name" value="HADHALOGNASE"/>
</dbReference>
<organism evidence="5 6">
    <name type="scientific">Thalassococcus profundi</name>
    <dbReference type="NCBI Taxonomy" id="2282382"/>
    <lineage>
        <taxon>Bacteria</taxon>
        <taxon>Pseudomonadati</taxon>
        <taxon>Pseudomonadota</taxon>
        <taxon>Alphaproteobacteria</taxon>
        <taxon>Rhodobacterales</taxon>
        <taxon>Roseobacteraceae</taxon>
        <taxon>Thalassococcus</taxon>
    </lineage>
</organism>
<reference evidence="5 6" key="1">
    <citation type="submission" date="2018-07" db="EMBL/GenBank/DDBJ databases">
        <title>Thalassococcus profundi sp. nov., a marine bacterium isolated from deep seawater of Okinawa Trough.</title>
        <authorList>
            <person name="Yu M."/>
        </authorList>
    </citation>
    <scope>NUCLEOTIDE SEQUENCE [LARGE SCALE GENOMIC DNA]</scope>
    <source>
        <strain evidence="5 6">WRAS1</strain>
    </source>
</reference>
<evidence type="ECO:0000256" key="2">
    <source>
        <dbReference type="ARBA" id="ARBA00004818"/>
    </source>
</evidence>
<dbReference type="PANTHER" id="PTHR43434:SF1">
    <property type="entry name" value="PHOSPHOGLYCOLATE PHOSPHATASE"/>
    <property type="match status" value="1"/>
</dbReference>
<keyword evidence="6" id="KW-1185">Reference proteome</keyword>
<dbReference type="InterPro" id="IPR041492">
    <property type="entry name" value="HAD_2"/>
</dbReference>
<dbReference type="Proteomes" id="UP000253977">
    <property type="component" value="Unassembled WGS sequence"/>
</dbReference>
<protein>
    <recommendedName>
        <fullName evidence="4">phosphoglycolate phosphatase</fullName>
        <ecNumber evidence="4">3.1.3.18</ecNumber>
    </recommendedName>
</protein>
<accession>A0A369TIZ1</accession>